<dbReference type="Gene3D" id="3.90.1680.10">
    <property type="entry name" value="SOS response associated peptidase-like"/>
    <property type="match status" value="1"/>
</dbReference>
<protein>
    <submittedName>
        <fullName evidence="1">Uncharacterized protein</fullName>
    </submittedName>
</protein>
<dbReference type="RefSeq" id="WP_083643526.1">
    <property type="nucleotide sequence ID" value="NZ_AMRU01000020.1"/>
</dbReference>
<dbReference type="SUPFAM" id="SSF143081">
    <property type="entry name" value="BB1717-like"/>
    <property type="match status" value="1"/>
</dbReference>
<dbReference type="STRING" id="1229726.GRFL_0945"/>
<dbReference type="OrthoDB" id="9782620at2"/>
<dbReference type="EMBL" id="CP016359">
    <property type="protein sequence ID" value="APU67669.1"/>
    <property type="molecule type" value="Genomic_DNA"/>
</dbReference>
<dbReference type="InterPro" id="IPR036590">
    <property type="entry name" value="SRAP-like"/>
</dbReference>
<organism evidence="1 2">
    <name type="scientific">Christiangramia flava JLT2011</name>
    <dbReference type="NCBI Taxonomy" id="1229726"/>
    <lineage>
        <taxon>Bacteria</taxon>
        <taxon>Pseudomonadati</taxon>
        <taxon>Bacteroidota</taxon>
        <taxon>Flavobacteriia</taxon>
        <taxon>Flavobacteriales</taxon>
        <taxon>Flavobacteriaceae</taxon>
        <taxon>Christiangramia</taxon>
    </lineage>
</organism>
<name>A0A1L7I236_9FLAO</name>
<reference evidence="1 2" key="1">
    <citation type="submission" date="2016-07" db="EMBL/GenBank/DDBJ databases">
        <title>Multi-omics approach to identify versatile polysaccharide utilization systems of a marine flavobacterium Gramella flava.</title>
        <authorList>
            <person name="Tang K."/>
        </authorList>
    </citation>
    <scope>NUCLEOTIDE SEQUENCE [LARGE SCALE GENOMIC DNA]</scope>
    <source>
        <strain evidence="1 2">JLT2011</strain>
    </source>
</reference>
<proteinExistence type="predicted"/>
<keyword evidence="2" id="KW-1185">Reference proteome</keyword>
<dbReference type="Proteomes" id="UP000186230">
    <property type="component" value="Chromosome"/>
</dbReference>
<accession>A0A1L7I236</accession>
<sequence length="230" mass="26723">MEIGITLNASEKEIEFAFKAFMQVPLLYQRTYFQSTSIYPEVYAIPAEDQSCIYPMELGLAPTDCEEIEDYRFHSPNSCFFERKRFFDNDILVSESKTCLIILTGMILPIKAWKSSKIYPFHTKPDGSKFIVVAGIYNEIRPGYYTTAMITKSKMECSPLFAKFDCPEIPFVMDHKCASEWLKAKSISERIHTLSHAFNAKRFTGYNLRLDLFSREENMNRRSSLKRRSS</sequence>
<dbReference type="AlphaFoldDB" id="A0A1L7I236"/>
<evidence type="ECO:0000313" key="1">
    <source>
        <dbReference type="EMBL" id="APU67669.1"/>
    </source>
</evidence>
<evidence type="ECO:0000313" key="2">
    <source>
        <dbReference type="Proteomes" id="UP000186230"/>
    </source>
</evidence>
<dbReference type="KEGG" id="gfl:GRFL_0945"/>
<gene>
    <name evidence="1" type="ORF">GRFL_0945</name>
</gene>